<dbReference type="EMBL" id="JAUEPT010000010">
    <property type="protein sequence ID" value="KAK0448101.1"/>
    <property type="molecule type" value="Genomic_DNA"/>
</dbReference>
<gene>
    <name evidence="1" type="ORF">EV421DRAFT_1733255</name>
</gene>
<dbReference type="AlphaFoldDB" id="A0AA39JSH1"/>
<name>A0AA39JSH1_9AGAR</name>
<dbReference type="Proteomes" id="UP001175226">
    <property type="component" value="Unassembled WGS sequence"/>
</dbReference>
<keyword evidence="2" id="KW-1185">Reference proteome</keyword>
<evidence type="ECO:0000313" key="2">
    <source>
        <dbReference type="Proteomes" id="UP001175226"/>
    </source>
</evidence>
<sequence>MNEDSDNFSDCNLKFIGSVRIDPAPPHFIDSDWFDTYTHVFCDEDCKWVCIDPSLVAGRKLDEEYYISLRLRDSPYVLPLHGLVPATRWNVQSDDPIVQHAVVLDGILVPFVGSHSELFHDGEWNALYNTESQGVSPSNVNAITVRLTLDGLKVIGEGLCQVDWDFPFLYSPHWYRTAKVEILSAIICHLFTEERPNLSSMDDENIPTVFQDIVRHATGMQTVAQLRQEMWEELQEIRKRGVTILDLV</sequence>
<accession>A0AA39JSH1</accession>
<proteinExistence type="predicted"/>
<organism evidence="1 2">
    <name type="scientific">Armillaria borealis</name>
    <dbReference type="NCBI Taxonomy" id="47425"/>
    <lineage>
        <taxon>Eukaryota</taxon>
        <taxon>Fungi</taxon>
        <taxon>Dikarya</taxon>
        <taxon>Basidiomycota</taxon>
        <taxon>Agaricomycotina</taxon>
        <taxon>Agaricomycetes</taxon>
        <taxon>Agaricomycetidae</taxon>
        <taxon>Agaricales</taxon>
        <taxon>Marasmiineae</taxon>
        <taxon>Physalacriaceae</taxon>
        <taxon>Armillaria</taxon>
    </lineage>
</organism>
<comment type="caution">
    <text evidence="1">The sequence shown here is derived from an EMBL/GenBank/DDBJ whole genome shotgun (WGS) entry which is preliminary data.</text>
</comment>
<reference evidence="1" key="1">
    <citation type="submission" date="2023-06" db="EMBL/GenBank/DDBJ databases">
        <authorList>
            <consortium name="Lawrence Berkeley National Laboratory"/>
            <person name="Ahrendt S."/>
            <person name="Sahu N."/>
            <person name="Indic B."/>
            <person name="Wong-Bajracharya J."/>
            <person name="Merenyi Z."/>
            <person name="Ke H.-M."/>
            <person name="Monk M."/>
            <person name="Kocsube S."/>
            <person name="Drula E."/>
            <person name="Lipzen A."/>
            <person name="Balint B."/>
            <person name="Henrissat B."/>
            <person name="Andreopoulos B."/>
            <person name="Martin F.M."/>
            <person name="Harder C.B."/>
            <person name="Rigling D."/>
            <person name="Ford K.L."/>
            <person name="Foster G.D."/>
            <person name="Pangilinan J."/>
            <person name="Papanicolaou A."/>
            <person name="Barry K."/>
            <person name="LaButti K."/>
            <person name="Viragh M."/>
            <person name="Koriabine M."/>
            <person name="Yan M."/>
            <person name="Riley R."/>
            <person name="Champramary S."/>
            <person name="Plett K.L."/>
            <person name="Tsai I.J."/>
            <person name="Slot J."/>
            <person name="Sipos G."/>
            <person name="Plett J."/>
            <person name="Nagy L.G."/>
            <person name="Grigoriev I.V."/>
        </authorList>
    </citation>
    <scope>NUCLEOTIDE SEQUENCE</scope>
    <source>
        <strain evidence="1">FPL87.14</strain>
    </source>
</reference>
<evidence type="ECO:0000313" key="1">
    <source>
        <dbReference type="EMBL" id="KAK0448101.1"/>
    </source>
</evidence>
<protein>
    <submittedName>
        <fullName evidence="1">Uncharacterized protein</fullName>
    </submittedName>
</protein>